<dbReference type="EMBL" id="JADZGI010000001">
    <property type="protein sequence ID" value="MBH0111920.1"/>
    <property type="molecule type" value="Genomic_DNA"/>
</dbReference>
<evidence type="ECO:0000313" key="2">
    <source>
        <dbReference type="Proteomes" id="UP000617634"/>
    </source>
</evidence>
<name>A0A931H9M9_9SPHN</name>
<reference evidence="1" key="1">
    <citation type="submission" date="2020-11" db="EMBL/GenBank/DDBJ databases">
        <title>Novosphingobium aureum sp. nov., a marine bacterium isolated from sediment of a salt flat.</title>
        <authorList>
            <person name="Yoo Y."/>
            <person name="Kim J.-J."/>
        </authorList>
    </citation>
    <scope>NUCLEOTIDE SEQUENCE</scope>
    <source>
        <strain evidence="1">YJ-S2-02</strain>
    </source>
</reference>
<dbReference type="Proteomes" id="UP000617634">
    <property type="component" value="Unassembled WGS sequence"/>
</dbReference>
<protein>
    <submittedName>
        <fullName evidence="1">Uncharacterized protein</fullName>
    </submittedName>
</protein>
<proteinExistence type="predicted"/>
<comment type="caution">
    <text evidence="1">The sequence shown here is derived from an EMBL/GenBank/DDBJ whole genome shotgun (WGS) entry which is preliminary data.</text>
</comment>
<organism evidence="1 2">
    <name type="scientific">Novosphingobium aureum</name>
    <dbReference type="NCBI Taxonomy" id="2792964"/>
    <lineage>
        <taxon>Bacteria</taxon>
        <taxon>Pseudomonadati</taxon>
        <taxon>Pseudomonadota</taxon>
        <taxon>Alphaproteobacteria</taxon>
        <taxon>Sphingomonadales</taxon>
        <taxon>Sphingomonadaceae</taxon>
        <taxon>Novosphingobium</taxon>
    </lineage>
</organism>
<gene>
    <name evidence="1" type="ORF">I5E68_03005</name>
</gene>
<evidence type="ECO:0000313" key="1">
    <source>
        <dbReference type="EMBL" id="MBH0111920.1"/>
    </source>
</evidence>
<sequence>MLVSGTAIGGATAYGLINFMPQVLPAFEAPAAASEFMEMPPVMAPLVDKTGKLIGYGAFEIQYEVPKGEAEEMAASIPVLLDAINMRTYRAPLAGGTDSVIPSLGALRKVLLEAGAEVYGKERIRSVAITRASPV</sequence>
<keyword evidence="2" id="KW-1185">Reference proteome</keyword>
<accession>A0A931H9M9</accession>
<dbReference type="AlphaFoldDB" id="A0A931H9M9"/>